<keyword evidence="6" id="KW-1185">Reference proteome</keyword>
<accession>A0A4U0WKC1</accession>
<dbReference type="EMBL" id="NAJQ01001015">
    <property type="protein sequence ID" value="TKA62853.1"/>
    <property type="molecule type" value="Genomic_DNA"/>
</dbReference>
<feature type="region of interest" description="Disordered" evidence="2">
    <location>
        <begin position="279"/>
        <end position="331"/>
    </location>
</feature>
<dbReference type="AlphaFoldDB" id="A0A4U0WKC1"/>
<dbReference type="InterPro" id="IPR007052">
    <property type="entry name" value="CS_dom"/>
</dbReference>
<protein>
    <recommendedName>
        <fullName evidence="7">SGS-domain-containing protein</fullName>
    </recommendedName>
</protein>
<dbReference type="Pfam" id="PF04969">
    <property type="entry name" value="CS"/>
    <property type="match status" value="1"/>
</dbReference>
<evidence type="ECO:0000313" key="6">
    <source>
        <dbReference type="Proteomes" id="UP000309340"/>
    </source>
</evidence>
<dbReference type="PROSITE" id="PS51203">
    <property type="entry name" value="CS"/>
    <property type="match status" value="1"/>
</dbReference>
<dbReference type="Gene3D" id="2.60.40.790">
    <property type="match status" value="1"/>
</dbReference>
<feature type="region of interest" description="Disordered" evidence="2">
    <location>
        <begin position="152"/>
        <end position="192"/>
    </location>
</feature>
<dbReference type="InterPro" id="IPR008978">
    <property type="entry name" value="HSP20-like_chaperone"/>
</dbReference>
<evidence type="ECO:0000313" key="5">
    <source>
        <dbReference type="EMBL" id="TKA62853.1"/>
    </source>
</evidence>
<feature type="domain" description="CS" evidence="4">
    <location>
        <begin position="191"/>
        <end position="282"/>
    </location>
</feature>
<feature type="region of interest" description="Disordered" evidence="2">
    <location>
        <begin position="388"/>
        <end position="421"/>
    </location>
</feature>
<dbReference type="PROSITE" id="PS51048">
    <property type="entry name" value="SGS"/>
    <property type="match status" value="1"/>
</dbReference>
<dbReference type="GO" id="GO:0051087">
    <property type="term" value="F:protein-folding chaperone binding"/>
    <property type="evidence" value="ECO:0007669"/>
    <property type="project" value="InterPro"/>
</dbReference>
<dbReference type="PANTHER" id="PTHR45862">
    <property type="entry name" value="PROTEIN SGT1 HOMOLOG"/>
    <property type="match status" value="1"/>
</dbReference>
<evidence type="ECO:0008006" key="7">
    <source>
        <dbReference type="Google" id="ProtNLM"/>
    </source>
</evidence>
<evidence type="ECO:0000259" key="3">
    <source>
        <dbReference type="PROSITE" id="PS51048"/>
    </source>
</evidence>
<comment type="caution">
    <text evidence="5">The sequence shown here is derived from an EMBL/GenBank/DDBJ whole genome shotgun (WGS) entry which is preliminary data.</text>
</comment>
<organism evidence="5 6">
    <name type="scientific">Friedmanniomyces simplex</name>
    <dbReference type="NCBI Taxonomy" id="329884"/>
    <lineage>
        <taxon>Eukaryota</taxon>
        <taxon>Fungi</taxon>
        <taxon>Dikarya</taxon>
        <taxon>Ascomycota</taxon>
        <taxon>Pezizomycotina</taxon>
        <taxon>Dothideomycetes</taxon>
        <taxon>Dothideomycetidae</taxon>
        <taxon>Mycosphaerellales</taxon>
        <taxon>Teratosphaeriaceae</taxon>
        <taxon>Friedmanniomyces</taxon>
    </lineage>
</organism>
<dbReference type="STRING" id="329884.A0A4U0WKC1"/>
<feature type="compositionally biased region" description="Low complexity" evidence="2">
    <location>
        <begin position="289"/>
        <end position="302"/>
    </location>
</feature>
<evidence type="ECO:0000256" key="1">
    <source>
        <dbReference type="ARBA" id="ARBA00008509"/>
    </source>
</evidence>
<dbReference type="OrthoDB" id="1898560at2759"/>
<dbReference type="SUPFAM" id="SSF48452">
    <property type="entry name" value="TPR-like"/>
    <property type="match status" value="1"/>
</dbReference>
<feature type="compositionally biased region" description="Low complexity" evidence="2">
    <location>
        <begin position="174"/>
        <end position="190"/>
    </location>
</feature>
<dbReference type="InterPro" id="IPR011990">
    <property type="entry name" value="TPR-like_helical_dom_sf"/>
</dbReference>
<comment type="similarity">
    <text evidence="1">Belongs to the SGT1 family.</text>
</comment>
<proteinExistence type="inferred from homology"/>
<name>A0A4U0WKC1_9PEZI</name>
<sequence length="421" mass="45933">MDQAALGKAALTESNYAAAIRHYTAALQQSPTSPPYLIQRSAAYQRNKDYSKALNYANRAVLEARKRAKREQIVEAQFRRGIALYSLERYGDAEFVLGVVKRMDEKFKGLELWINKVKLTLSRLGAEEEGKRVCNVGEVPEEGDDVVTDAVTGAASTEEKATNSAQAQQQPTVSITSTPSQPQHQQQQTPADKIRHEWYQNNQNVYFTLLAKGVPSDKAAIEFTPRSLSISFPLATGSSYDFTLEPLFAEIDPEACTKRVLSTKIEIVLAKRTQGEKWKALESSTPVPNNSNDSATTTTSTDALKHAILSPNPPPPSGPAYPTSSKTGPKNWDAVTAAALRDPSAKPGTAAAEGEDFEGGDEANFFFQKLFKGSTPEVQRAMMKSYTESNGTALSTNWEEVSKGKVETSPPDGMEAKGWDA</sequence>
<feature type="compositionally biased region" description="Polar residues" evidence="2">
    <location>
        <begin position="162"/>
        <end position="173"/>
    </location>
</feature>
<dbReference type="CDD" id="cd06466">
    <property type="entry name" value="p23_CS_SGT1_like"/>
    <property type="match status" value="1"/>
</dbReference>
<evidence type="ECO:0000256" key="2">
    <source>
        <dbReference type="SAM" id="MobiDB-lite"/>
    </source>
</evidence>
<evidence type="ECO:0000259" key="4">
    <source>
        <dbReference type="PROSITE" id="PS51203"/>
    </source>
</evidence>
<feature type="compositionally biased region" description="Polar residues" evidence="2">
    <location>
        <begin position="388"/>
        <end position="399"/>
    </location>
</feature>
<dbReference type="Gene3D" id="1.25.40.10">
    <property type="entry name" value="Tetratricopeptide repeat domain"/>
    <property type="match status" value="1"/>
</dbReference>
<feature type="domain" description="SGS" evidence="3">
    <location>
        <begin position="320"/>
        <end position="421"/>
    </location>
</feature>
<reference evidence="5 6" key="1">
    <citation type="submission" date="2017-03" db="EMBL/GenBank/DDBJ databases">
        <title>Genomes of endolithic fungi from Antarctica.</title>
        <authorList>
            <person name="Coleine C."/>
            <person name="Masonjones S."/>
            <person name="Stajich J.E."/>
        </authorList>
    </citation>
    <scope>NUCLEOTIDE SEQUENCE [LARGE SCALE GENOMIC DNA]</scope>
    <source>
        <strain evidence="5 6">CCFEE 5184</strain>
    </source>
</reference>
<dbReference type="SUPFAM" id="SSF49764">
    <property type="entry name" value="HSP20-like chaperones"/>
    <property type="match status" value="1"/>
</dbReference>
<dbReference type="InterPro" id="IPR007699">
    <property type="entry name" value="SGS_dom"/>
</dbReference>
<dbReference type="Pfam" id="PF05002">
    <property type="entry name" value="SGS"/>
    <property type="match status" value="1"/>
</dbReference>
<dbReference type="InterPro" id="IPR044563">
    <property type="entry name" value="Sgt1-like"/>
</dbReference>
<gene>
    <name evidence="5" type="ORF">B0A55_11669</name>
</gene>
<dbReference type="Proteomes" id="UP000309340">
    <property type="component" value="Unassembled WGS sequence"/>
</dbReference>